<dbReference type="Gene3D" id="3.60.20.10">
    <property type="entry name" value="Glutamine Phosphoribosylpyrophosphate, subunit 1, domain 1"/>
    <property type="match status" value="1"/>
</dbReference>
<dbReference type="Pfam" id="PF13230">
    <property type="entry name" value="GATase_4"/>
    <property type="match status" value="1"/>
</dbReference>
<dbReference type="CDD" id="cd01908">
    <property type="entry name" value="YafJ"/>
    <property type="match status" value="1"/>
</dbReference>
<dbReference type="Proteomes" id="UP000057820">
    <property type="component" value="Plasmid 2"/>
</dbReference>
<gene>
    <name evidence="2 4" type="primary">egtC</name>
    <name evidence="4" type="ORF">ERS450000_05024</name>
</gene>
<dbReference type="InterPro" id="IPR017808">
    <property type="entry name" value="EgtC"/>
</dbReference>
<comment type="function">
    <text evidence="2">Catalyzes the hydrolysis of the gamma-glutamyl amide bond of hercynyl-gamma-L-glutamyl-L-cysteine sulfoxide to produce hercynylcysteine sulfoxide, a step in the biosynthesis pathway of ergothioneine.</text>
</comment>
<proteinExistence type="inferred from homology"/>
<protein>
    <recommendedName>
        <fullName evidence="2">Gamma-glutamyl-hercynylcysteine sulfoxide hydrolase</fullName>
        <ecNumber evidence="2">3.5.1.118</ecNumber>
    </recommendedName>
    <alternativeName>
        <fullName evidence="2">Gamma-glutamyl hercynylcysteine S-oxide hydrolase</fullName>
    </alternativeName>
</protein>
<feature type="domain" description="Glutamine amidotransferase type-2" evidence="3">
    <location>
        <begin position="2"/>
        <end position="280"/>
    </location>
</feature>
<dbReference type="HAMAP" id="MF_02036">
    <property type="entry name" value="EgtC"/>
    <property type="match status" value="1"/>
</dbReference>
<dbReference type="EC" id="3.5.1.118" evidence="2"/>
<dbReference type="EMBL" id="LN868939">
    <property type="protein sequence ID" value="CRY82545.1"/>
    <property type="molecule type" value="Genomic_DNA"/>
</dbReference>
<dbReference type="InterPro" id="IPR032889">
    <property type="entry name" value="EgtC_Actinobacteria"/>
</dbReference>
<comment type="pathway">
    <text evidence="2">Amino-acid biosynthesis; ergothioneine biosynthesis.</text>
</comment>
<sequence length="280" mass="30081">MCRHLGYVGAPVAVGELLTRGTHSLREQSWAPREMRGGGTINADGFGAAWWRPATDGVAVSRYRNREPIWSDPAVTEVLGQLVSPAVLGSVRSATVGMPIERSACAPFTTGRWAFSHNGVVPRWRQVLSAVSADLDVAATRSGATRLFETARLLDAEAATDAATLWVLLADLIASAESGGYGDDPETAVRLLVEAVLRHEPAARLNFLLCDGTRLLATTVYHSLSALVTDEFAILSSEPYDDDPRWQPIPDHCLVRAEPGRLAVEPLTGVPAAHTERPLA</sequence>
<dbReference type="PROSITE" id="PS51278">
    <property type="entry name" value="GATASE_TYPE_2"/>
    <property type="match status" value="1"/>
</dbReference>
<comment type="catalytic activity">
    <reaction evidence="2">
        <text>gamma-L-glutamyl-hercynylcysteine S-oxide + H2O = S-(hercyn-2-yl)-L-cysteine S-oxide + L-glutamate</text>
        <dbReference type="Rhea" id="RHEA:42684"/>
        <dbReference type="ChEBI" id="CHEBI:15377"/>
        <dbReference type="ChEBI" id="CHEBI:29985"/>
        <dbReference type="ChEBI" id="CHEBI:82703"/>
        <dbReference type="ChEBI" id="CHEBI:82706"/>
        <dbReference type="EC" id="3.5.1.118"/>
    </reaction>
</comment>
<geneLocation type="plasmid" evidence="4">
    <name>2</name>
</geneLocation>
<dbReference type="InterPro" id="IPR017932">
    <property type="entry name" value="GATase_2_dom"/>
</dbReference>
<dbReference type="KEGG" id="nfr:ERS450000_05024"/>
<name>A0A0H5P3Z4_NOCFR</name>
<dbReference type="RefSeq" id="WP_011211420.1">
    <property type="nucleotide sequence ID" value="NZ_CP031418.1"/>
</dbReference>
<dbReference type="InterPro" id="IPR026869">
    <property type="entry name" value="EgtC-like"/>
</dbReference>
<dbReference type="SUPFAM" id="SSF56235">
    <property type="entry name" value="N-terminal nucleophile aminohydrolases (Ntn hydrolases)"/>
    <property type="match status" value="1"/>
</dbReference>
<evidence type="ECO:0000256" key="2">
    <source>
        <dbReference type="HAMAP-Rule" id="MF_02036"/>
    </source>
</evidence>
<dbReference type="GO" id="GO:0052699">
    <property type="term" value="P:ergothioneine biosynthetic process"/>
    <property type="evidence" value="ECO:0007669"/>
    <property type="project" value="UniProtKB-UniRule"/>
</dbReference>
<dbReference type="NCBIfam" id="TIGR03442">
    <property type="entry name" value="ergothioneine biosynthesis protein EgtC"/>
    <property type="match status" value="1"/>
</dbReference>
<evidence type="ECO:0000313" key="5">
    <source>
        <dbReference type="Proteomes" id="UP000057820"/>
    </source>
</evidence>
<organism evidence="4 5">
    <name type="scientific">Nocardia farcinica</name>
    <dbReference type="NCBI Taxonomy" id="37329"/>
    <lineage>
        <taxon>Bacteria</taxon>
        <taxon>Bacillati</taxon>
        <taxon>Actinomycetota</taxon>
        <taxon>Actinomycetes</taxon>
        <taxon>Mycobacteriales</taxon>
        <taxon>Nocardiaceae</taxon>
        <taxon>Nocardia</taxon>
    </lineage>
</organism>
<dbReference type="InterPro" id="IPR029055">
    <property type="entry name" value="Ntn_hydrolases_N"/>
</dbReference>
<accession>A0A0H5P3Z4</accession>
<dbReference type="InterPro" id="IPR052373">
    <property type="entry name" value="Gamma-glu_amide_hydrolase"/>
</dbReference>
<keyword evidence="2 4" id="KW-0378">Hydrolase</keyword>
<evidence type="ECO:0000259" key="3">
    <source>
        <dbReference type="PROSITE" id="PS51278"/>
    </source>
</evidence>
<dbReference type="AlphaFoldDB" id="A0A0H5P3Z4"/>
<keyword evidence="1 2" id="KW-0315">Glutamine amidotransferase</keyword>
<dbReference type="PANTHER" id="PTHR43187:SF2">
    <property type="entry name" value="GAMMA-GLUTAMYL-HERCYNYLCYSTEINE SULFOXIDE HYDROLASE"/>
    <property type="match status" value="1"/>
</dbReference>
<keyword evidence="4" id="KW-0614">Plasmid</keyword>
<reference evidence="5" key="1">
    <citation type="submission" date="2015-03" db="EMBL/GenBank/DDBJ databases">
        <authorList>
            <consortium name="Pathogen Informatics"/>
        </authorList>
    </citation>
    <scope>NUCLEOTIDE SEQUENCE [LARGE SCALE GENOMIC DNA]</scope>
    <source>
        <strain evidence="5">NCTC11134</strain>
        <plasmid evidence="5">2</plasmid>
    </source>
</reference>
<dbReference type="UniPathway" id="UPA01014"/>
<evidence type="ECO:0000256" key="1">
    <source>
        <dbReference type="ARBA" id="ARBA00022962"/>
    </source>
</evidence>
<dbReference type="GO" id="GO:0016811">
    <property type="term" value="F:hydrolase activity, acting on carbon-nitrogen (but not peptide) bonds, in linear amides"/>
    <property type="evidence" value="ECO:0007669"/>
    <property type="project" value="UniProtKB-UniRule"/>
</dbReference>
<dbReference type="GeneID" id="61135481"/>
<evidence type="ECO:0000313" key="4">
    <source>
        <dbReference type="EMBL" id="CRY82545.1"/>
    </source>
</evidence>
<dbReference type="PANTHER" id="PTHR43187">
    <property type="entry name" value="GLUTAMINE AMIDOTRANSFERASE DUG3-RELATED"/>
    <property type="match status" value="1"/>
</dbReference>
<dbReference type="OMA" id="RRAGPIW"/>